<comment type="caution">
    <text evidence="1">The sequence shown here is derived from an EMBL/GenBank/DDBJ whole genome shotgun (WGS) entry which is preliminary data.</text>
</comment>
<dbReference type="AlphaFoldDB" id="A0ABD3PZP6"/>
<proteinExistence type="predicted"/>
<organism evidence="1 2">
    <name type="scientific">Cyclotella atomus</name>
    <dbReference type="NCBI Taxonomy" id="382360"/>
    <lineage>
        <taxon>Eukaryota</taxon>
        <taxon>Sar</taxon>
        <taxon>Stramenopiles</taxon>
        <taxon>Ochrophyta</taxon>
        <taxon>Bacillariophyta</taxon>
        <taxon>Coscinodiscophyceae</taxon>
        <taxon>Thalassiosirophycidae</taxon>
        <taxon>Stephanodiscales</taxon>
        <taxon>Stephanodiscaceae</taxon>
        <taxon>Cyclotella</taxon>
    </lineage>
</organism>
<keyword evidence="2" id="KW-1185">Reference proteome</keyword>
<name>A0ABD3PZP6_9STRA</name>
<evidence type="ECO:0000313" key="1">
    <source>
        <dbReference type="EMBL" id="KAL3793383.1"/>
    </source>
</evidence>
<dbReference type="Proteomes" id="UP001530400">
    <property type="component" value="Unassembled WGS sequence"/>
</dbReference>
<evidence type="ECO:0000313" key="2">
    <source>
        <dbReference type="Proteomes" id="UP001530400"/>
    </source>
</evidence>
<dbReference type="EMBL" id="JALLPJ020000396">
    <property type="protein sequence ID" value="KAL3793383.1"/>
    <property type="molecule type" value="Genomic_DNA"/>
</dbReference>
<protein>
    <submittedName>
        <fullName evidence="1">Uncharacterized protein</fullName>
    </submittedName>
</protein>
<reference evidence="1 2" key="1">
    <citation type="submission" date="2024-10" db="EMBL/GenBank/DDBJ databases">
        <title>Updated reference genomes for cyclostephanoid diatoms.</title>
        <authorList>
            <person name="Roberts W.R."/>
            <person name="Alverson A.J."/>
        </authorList>
    </citation>
    <scope>NUCLEOTIDE SEQUENCE [LARGE SCALE GENOMIC DNA]</scope>
    <source>
        <strain evidence="1 2">AJA010-31</strain>
    </source>
</reference>
<accession>A0ABD3PZP6</accession>
<sequence>MASKVVDYKKVLTSWAKENGIEINAASLLSKSKGKEQKLFLRLAKQYDKPNPLNGVFKAQVQNINTEDYRKVAELYLSIFYPSEAGELDALMLRYKGDEKNLIAKLQANFNACDVVDPNSIVDYAEILTKFLNDADKDRVSEVESTLAKCQGRETILFAVLSKEYKLPNPLNGVFLSRVDSIYTTDYVALARLYLSIFNPKIAYRTEALVRQYRGNESELFAKLASKFHAVNPLAHVVSNQVCNSPTKTDRSSIQAQSPGIAA</sequence>
<gene>
    <name evidence="1" type="ORF">ACHAWO_002584</name>
</gene>